<dbReference type="Gene3D" id="3.40.50.150">
    <property type="entry name" value="Vaccinia Virus protein VP39"/>
    <property type="match status" value="1"/>
</dbReference>
<dbReference type="GO" id="GO:0016740">
    <property type="term" value="F:transferase activity"/>
    <property type="evidence" value="ECO:0007669"/>
    <property type="project" value="UniProtKB-KW"/>
</dbReference>
<sequence length="545" mass="59292">MNAQTRAGTLAAEGEAEGRRVLFTAVRNEAPFLLEWVAYHQVIGFDTIIAASNDCDDGTHEVLQALQAAGHLRHLPHEVPVGKRPQGNAAKLVNEMGLIAHGDWVLWLDADEFLNVRVGDGRLDDLIAVVGDHDGALINWRVFGDGGNARFPGRFISDAFTGASRPGFRKNLEVKTLFRHGPGVAGLGLHGIYRPALVPGGGARFIAPSGAPLDGAERVTARWLDGADSPKNCKVAAHEAGHALAQVNHYIVRTPEFFALKQARGRGWARKQAEAANARHTEDFYEAHNRNEVEDATILRWADAVTERMAVLATDAGVAAALALVQARLGERLAPQAVETEVVPAETAVVEAMPTFELTLPGPAAEMLRAAYAQADVVLEYGSGGSSFVAMEAGARKLFTVESDAAWAARIASSLSAAFPGRAAHVHHVDIGPTADWGRPADTSGFKAYPDYVTTVWDRPDFEMPDVVLIDGRFRVACFLTVMLRATKPVTVLFDDYHKRPEYHWIEEFGAPVDRARRMARFEVTPRGFPPEAMTRILRAFVDPR</sequence>
<dbReference type="Proteomes" id="UP000245708">
    <property type="component" value="Unassembled WGS sequence"/>
</dbReference>
<protein>
    <submittedName>
        <fullName evidence="1">Glycosyl transferase family 2</fullName>
    </submittedName>
</protein>
<dbReference type="RefSeq" id="WP_109669692.1">
    <property type="nucleotide sequence ID" value="NZ_QGGW01000008.1"/>
</dbReference>
<dbReference type="InterPro" id="IPR029063">
    <property type="entry name" value="SAM-dependent_MTases_sf"/>
</dbReference>
<reference evidence="1 2" key="1">
    <citation type="submission" date="2018-05" db="EMBL/GenBank/DDBJ databases">
        <title>Genomic Encyclopedia of Type Strains, Phase IV (KMG-IV): sequencing the most valuable type-strain genomes for metagenomic binning, comparative biology and taxonomic classification.</title>
        <authorList>
            <person name="Goeker M."/>
        </authorList>
    </citation>
    <scope>NUCLEOTIDE SEQUENCE [LARGE SCALE GENOMIC DNA]</scope>
    <source>
        <strain evidence="1 2">DSM 16097</strain>
    </source>
</reference>
<comment type="caution">
    <text evidence="1">The sequence shown here is derived from an EMBL/GenBank/DDBJ whole genome shotgun (WGS) entry which is preliminary data.</text>
</comment>
<organism evidence="1 2">
    <name type="scientific">Roseicyclus mahoneyensis</name>
    <dbReference type="NCBI Taxonomy" id="164332"/>
    <lineage>
        <taxon>Bacteria</taxon>
        <taxon>Pseudomonadati</taxon>
        <taxon>Pseudomonadota</taxon>
        <taxon>Alphaproteobacteria</taxon>
        <taxon>Rhodobacterales</taxon>
        <taxon>Roseobacteraceae</taxon>
        <taxon>Roseicyclus</taxon>
    </lineage>
</organism>
<dbReference type="OrthoDB" id="7445868at2"/>
<evidence type="ECO:0000313" key="2">
    <source>
        <dbReference type="Proteomes" id="UP000245708"/>
    </source>
</evidence>
<dbReference type="InterPro" id="IPR029044">
    <property type="entry name" value="Nucleotide-diphossugar_trans"/>
</dbReference>
<evidence type="ECO:0000313" key="1">
    <source>
        <dbReference type="EMBL" id="PWK59323.1"/>
    </source>
</evidence>
<name>A0A316GFD4_9RHOB</name>
<keyword evidence="1" id="KW-0808">Transferase</keyword>
<dbReference type="Gene3D" id="3.90.550.10">
    <property type="entry name" value="Spore Coat Polysaccharide Biosynthesis Protein SpsA, Chain A"/>
    <property type="match status" value="1"/>
</dbReference>
<dbReference type="SUPFAM" id="SSF53448">
    <property type="entry name" value="Nucleotide-diphospho-sugar transferases"/>
    <property type="match status" value="1"/>
</dbReference>
<dbReference type="AlphaFoldDB" id="A0A316GFD4"/>
<dbReference type="CDD" id="cd00761">
    <property type="entry name" value="Glyco_tranf_GTA_type"/>
    <property type="match status" value="1"/>
</dbReference>
<proteinExistence type="predicted"/>
<dbReference type="EMBL" id="QGGW01000008">
    <property type="protein sequence ID" value="PWK59323.1"/>
    <property type="molecule type" value="Genomic_DNA"/>
</dbReference>
<keyword evidence="2" id="KW-1185">Reference proteome</keyword>
<accession>A0A316GFD4</accession>
<gene>
    <name evidence="1" type="ORF">C7455_10891</name>
</gene>
<dbReference type="Pfam" id="PF13704">
    <property type="entry name" value="Glyco_tranf_2_4"/>
    <property type="match status" value="1"/>
</dbReference>